<sequence>MKKIIFFLTLSSFIICALATNINITLQNQSSQNLKWGQVEALARGEGPGDVKYNKIKGDCTKNFSIDASGYVTIRGKKIKVGGAGGTYSAHYTDVQIDCPIGSMYVTCSECSCSAFWDNKC</sequence>
<evidence type="ECO:0000313" key="2">
    <source>
        <dbReference type="EMBL" id="QRO48869.1"/>
    </source>
</evidence>
<dbReference type="RefSeq" id="WP_027202619.1">
    <property type="nucleotide sequence ID" value="NZ_CAMFYF010000140.1"/>
</dbReference>
<organism evidence="2 3">
    <name type="scientific">Butyricimonas virosa</name>
    <dbReference type="NCBI Taxonomy" id="544645"/>
    <lineage>
        <taxon>Bacteria</taxon>
        <taxon>Pseudomonadati</taxon>
        <taxon>Bacteroidota</taxon>
        <taxon>Bacteroidia</taxon>
        <taxon>Bacteroidales</taxon>
        <taxon>Odoribacteraceae</taxon>
        <taxon>Butyricimonas</taxon>
    </lineage>
</organism>
<dbReference type="Proteomes" id="UP000654720">
    <property type="component" value="Chromosome"/>
</dbReference>
<accession>A0ABX7H5L0</accession>
<dbReference type="GeneID" id="93098505"/>
<evidence type="ECO:0008006" key="4">
    <source>
        <dbReference type="Google" id="ProtNLM"/>
    </source>
</evidence>
<name>A0ABX7H5L0_9BACT</name>
<evidence type="ECO:0000256" key="1">
    <source>
        <dbReference type="SAM" id="SignalP"/>
    </source>
</evidence>
<proteinExistence type="predicted"/>
<keyword evidence="1" id="KW-0732">Signal</keyword>
<dbReference type="EMBL" id="CP069450">
    <property type="protein sequence ID" value="QRO48869.1"/>
    <property type="molecule type" value="Genomic_DNA"/>
</dbReference>
<reference evidence="2 3" key="1">
    <citation type="submission" date="2021-02" db="EMBL/GenBank/DDBJ databases">
        <title>FDA dAtabase for Regulatory Grade micrObial Sequences (FDA-ARGOS): Supporting development and validation of Infectious Disease Dx tests.</title>
        <authorList>
            <person name="Carlson P."/>
            <person name="Fischbach M."/>
            <person name="Hastie J."/>
            <person name="Bilen M."/>
            <person name="Cheng A."/>
            <person name="Tallon L."/>
            <person name="Sadzewicz L."/>
            <person name="Zhao X."/>
            <person name="Boylan J."/>
            <person name="Ott S."/>
            <person name="Bowen H."/>
            <person name="Vavikolanu K."/>
            <person name="Mehta A."/>
            <person name="Aluvathingal J."/>
            <person name="Nadendla S."/>
            <person name="Yan Y."/>
            <person name="Sichtig H."/>
        </authorList>
    </citation>
    <scope>NUCLEOTIDE SEQUENCE [LARGE SCALE GENOMIC DNA]</scope>
    <source>
        <strain evidence="2 3">FDAARGOS_1229</strain>
    </source>
</reference>
<evidence type="ECO:0000313" key="3">
    <source>
        <dbReference type="Proteomes" id="UP000654720"/>
    </source>
</evidence>
<gene>
    <name evidence="2" type="ORF">I6J59_13095</name>
</gene>
<keyword evidence="3" id="KW-1185">Reference proteome</keyword>
<feature type="signal peptide" evidence="1">
    <location>
        <begin position="1"/>
        <end position="19"/>
    </location>
</feature>
<protein>
    <recommendedName>
        <fullName evidence="4">Pectate lyase</fullName>
    </recommendedName>
</protein>
<feature type="chain" id="PRO_5045737373" description="Pectate lyase" evidence="1">
    <location>
        <begin position="20"/>
        <end position="121"/>
    </location>
</feature>